<dbReference type="InterPro" id="IPR036286">
    <property type="entry name" value="LexA/Signal_pep-like_sf"/>
</dbReference>
<dbReference type="AlphaFoldDB" id="R4YNC3"/>
<feature type="domain" description="Peptidase S26" evidence="10">
    <location>
        <begin position="58"/>
        <end position="257"/>
    </location>
</feature>
<reference evidence="11 12" key="1">
    <citation type="journal article" date="2013" name="Nat. Commun.">
        <title>Genome sequence and functional genomic analysis of the oil-degrading bacterium Oleispira antarctica.</title>
        <authorList>
            <person name="Kube M."/>
            <person name="Chernikova T.N."/>
            <person name="Al-Ramahi Y."/>
            <person name="Beloqui A."/>
            <person name="Lopez-Cortez N."/>
            <person name="Guazzaroni M.E."/>
            <person name="Heipieper H.J."/>
            <person name="Klages S."/>
            <person name="Kotsyurbenko O.R."/>
            <person name="Langer I."/>
            <person name="Nechitaylo T.Y."/>
            <person name="Lunsdorf H."/>
            <person name="Fernandez M."/>
            <person name="Juarez S."/>
            <person name="Ciordia S."/>
            <person name="Singer A."/>
            <person name="Kagan O."/>
            <person name="Egorova O."/>
            <person name="Petit P.A."/>
            <person name="Stogios P."/>
            <person name="Kim Y."/>
            <person name="Tchigvintsev A."/>
            <person name="Flick R."/>
            <person name="Denaro R."/>
            <person name="Genovese M."/>
            <person name="Albar J.P."/>
            <person name="Reva O.N."/>
            <person name="Martinez-Gomariz M."/>
            <person name="Tran H."/>
            <person name="Ferrer M."/>
            <person name="Savchenko A."/>
            <person name="Yakunin A.F."/>
            <person name="Yakimov M.M."/>
            <person name="Golyshina O.V."/>
            <person name="Reinhardt R."/>
            <person name="Golyshin P.N."/>
        </authorList>
    </citation>
    <scope>NUCLEOTIDE SEQUENCE [LARGE SCALE GENOMIC DNA]</scope>
</reference>
<dbReference type="CDD" id="cd06530">
    <property type="entry name" value="S26_SPase_I"/>
    <property type="match status" value="1"/>
</dbReference>
<dbReference type="GO" id="GO:0006465">
    <property type="term" value="P:signal peptide processing"/>
    <property type="evidence" value="ECO:0007669"/>
    <property type="project" value="InterPro"/>
</dbReference>
<protein>
    <recommendedName>
        <fullName evidence="4 8">Signal peptidase I</fullName>
        <ecNumber evidence="3 8">3.4.21.89</ecNumber>
    </recommendedName>
</protein>
<dbReference type="EMBL" id="FO203512">
    <property type="protein sequence ID" value="CCK76325.1"/>
    <property type="molecule type" value="Genomic_DNA"/>
</dbReference>
<evidence type="ECO:0000256" key="3">
    <source>
        <dbReference type="ARBA" id="ARBA00013208"/>
    </source>
</evidence>
<comment type="subcellular location">
    <subcellularLocation>
        <location evidence="9">Membrane</location>
        <topology evidence="9">Multi-pass membrane protein</topology>
    </subcellularLocation>
</comment>
<dbReference type="EC" id="3.4.21.89" evidence="3 8"/>
<feature type="active site" evidence="7">
    <location>
        <position position="142"/>
    </location>
</feature>
<gene>
    <name evidence="11" type="primary">lepB</name>
    <name evidence="11" type="ORF">OLEAN_C21490</name>
</gene>
<dbReference type="PROSITE" id="PS00761">
    <property type="entry name" value="SPASE_I_3"/>
    <property type="match status" value="1"/>
</dbReference>
<evidence type="ECO:0000256" key="5">
    <source>
        <dbReference type="ARBA" id="ARBA00022670"/>
    </source>
</evidence>
<dbReference type="PRINTS" id="PR00727">
    <property type="entry name" value="LEADERPTASE"/>
</dbReference>
<proteinExistence type="inferred from homology"/>
<dbReference type="GO" id="GO:0016020">
    <property type="term" value="C:membrane"/>
    <property type="evidence" value="ECO:0007669"/>
    <property type="project" value="UniProtKB-SubCell"/>
</dbReference>
<dbReference type="HOGENOM" id="CLU_028723_1_1_6"/>
<dbReference type="PATRIC" id="fig|698738.3.peg.2225"/>
<organism evidence="11 12">
    <name type="scientific">Oleispira antarctica RB-8</name>
    <dbReference type="NCBI Taxonomy" id="698738"/>
    <lineage>
        <taxon>Bacteria</taxon>
        <taxon>Pseudomonadati</taxon>
        <taxon>Pseudomonadota</taxon>
        <taxon>Gammaproteobacteria</taxon>
        <taxon>Oceanospirillales</taxon>
        <taxon>Oceanospirillaceae</taxon>
        <taxon>Oleispira</taxon>
    </lineage>
</organism>
<dbReference type="PROSITE" id="PS00501">
    <property type="entry name" value="SPASE_I_1"/>
    <property type="match status" value="1"/>
</dbReference>
<dbReference type="Pfam" id="PF10502">
    <property type="entry name" value="Peptidase_S26"/>
    <property type="match status" value="1"/>
</dbReference>
<accession>R4YNC3</accession>
<dbReference type="NCBIfam" id="TIGR02227">
    <property type="entry name" value="sigpep_I_bact"/>
    <property type="match status" value="1"/>
</dbReference>
<comment type="catalytic activity">
    <reaction evidence="1 8">
        <text>Cleavage of hydrophobic, N-terminal signal or leader sequences from secreted and periplasmic proteins.</text>
        <dbReference type="EC" id="3.4.21.89"/>
    </reaction>
</comment>
<evidence type="ECO:0000256" key="4">
    <source>
        <dbReference type="ARBA" id="ARBA00019232"/>
    </source>
</evidence>
<evidence type="ECO:0000313" key="12">
    <source>
        <dbReference type="Proteomes" id="UP000032749"/>
    </source>
</evidence>
<keyword evidence="12" id="KW-1185">Reference proteome</keyword>
<dbReference type="GO" id="GO:0009003">
    <property type="term" value="F:signal peptidase activity"/>
    <property type="evidence" value="ECO:0007669"/>
    <property type="project" value="UniProtKB-EC"/>
</dbReference>
<feature type="active site" evidence="7">
    <location>
        <position position="88"/>
    </location>
</feature>
<dbReference type="InterPro" id="IPR019757">
    <property type="entry name" value="Pept_S26A_signal_pept_1_Lys-AS"/>
</dbReference>
<name>R4YNC3_OLEAN</name>
<evidence type="ECO:0000256" key="1">
    <source>
        <dbReference type="ARBA" id="ARBA00000677"/>
    </source>
</evidence>
<dbReference type="PROSITE" id="PS00760">
    <property type="entry name" value="SPASE_I_2"/>
    <property type="match status" value="1"/>
</dbReference>
<dbReference type="PANTHER" id="PTHR43390:SF1">
    <property type="entry name" value="CHLOROPLAST PROCESSING PEPTIDASE"/>
    <property type="match status" value="1"/>
</dbReference>
<evidence type="ECO:0000256" key="7">
    <source>
        <dbReference type="PIRSR" id="PIRSR600223-1"/>
    </source>
</evidence>
<dbReference type="Gene3D" id="2.10.109.10">
    <property type="entry name" value="Umud Fragment, subunit A"/>
    <property type="match status" value="1"/>
</dbReference>
<dbReference type="Proteomes" id="UP000032749">
    <property type="component" value="Chromosome"/>
</dbReference>
<evidence type="ECO:0000256" key="2">
    <source>
        <dbReference type="ARBA" id="ARBA00009370"/>
    </source>
</evidence>
<evidence type="ECO:0000256" key="9">
    <source>
        <dbReference type="RuleBase" id="RU362042"/>
    </source>
</evidence>
<dbReference type="InterPro" id="IPR000223">
    <property type="entry name" value="Pept_S26A_signal_pept_1"/>
</dbReference>
<keyword evidence="6 8" id="KW-0378">Hydrolase</keyword>
<dbReference type="STRING" id="698738.OLEAN_C21490"/>
<dbReference type="InterPro" id="IPR019756">
    <property type="entry name" value="Pept_S26A_signal_pept_1_Ser-AS"/>
</dbReference>
<dbReference type="InterPro" id="IPR019758">
    <property type="entry name" value="Pept_S26A_signal_pept_1_CS"/>
</dbReference>
<evidence type="ECO:0000256" key="6">
    <source>
        <dbReference type="ARBA" id="ARBA00022801"/>
    </source>
</evidence>
<keyword evidence="5 8" id="KW-0645">Protease</keyword>
<dbReference type="InterPro" id="IPR019533">
    <property type="entry name" value="Peptidase_S26"/>
</dbReference>
<evidence type="ECO:0000259" key="10">
    <source>
        <dbReference type="Pfam" id="PF10502"/>
    </source>
</evidence>
<evidence type="ECO:0000313" key="11">
    <source>
        <dbReference type="EMBL" id="CCK76325.1"/>
    </source>
</evidence>
<dbReference type="SUPFAM" id="SSF51306">
    <property type="entry name" value="LexA/Signal peptidase"/>
    <property type="match status" value="1"/>
</dbReference>
<comment type="similarity">
    <text evidence="2 9">Belongs to the peptidase S26 family.</text>
</comment>
<dbReference type="GO" id="GO:0004252">
    <property type="term" value="F:serine-type endopeptidase activity"/>
    <property type="evidence" value="ECO:0007669"/>
    <property type="project" value="InterPro"/>
</dbReference>
<evidence type="ECO:0000256" key="8">
    <source>
        <dbReference type="RuleBase" id="RU003993"/>
    </source>
</evidence>
<dbReference type="OrthoDB" id="9815782at2"/>
<dbReference type="PANTHER" id="PTHR43390">
    <property type="entry name" value="SIGNAL PEPTIDASE I"/>
    <property type="match status" value="1"/>
</dbReference>
<sequence length="276" mass="31083">MDIDFPLILMVLTVVTGLVALADRFFFLPKRLAHINLLDGQGADKQALQSAAKEPVWIEQSKSFFPVLVVVFVLRSFIAEPFQIPSGSMESTLVKGDFILVSKFHYGLRMPVFRNLLVGINEPERGDVMVFFPPHDKRYFIKRVIGLPGDHVVYKGGQLTINGDEKNIAIKSAEPKHRPVKYLLEETLDTGPHEVQWTPGANYGPEGEWTVPEGHYFMMGDNRGRSSDSRLWKNPVTGDPMSFVPAENIVGKAEAVWMHWDEFASLPSFSRNKAIQ</sequence>
<dbReference type="KEGG" id="oai:OLEAN_C21490"/>